<dbReference type="Pfam" id="PF25597">
    <property type="entry name" value="SH3_retrovirus"/>
    <property type="match status" value="1"/>
</dbReference>
<proteinExistence type="predicted"/>
<dbReference type="OrthoDB" id="413361at2759"/>
<keyword evidence="3" id="KW-1185">Reference proteome</keyword>
<name>A0A9Q3C2S3_9BASI</name>
<feature type="domain" description="Retroviral polymerase SH3-like" evidence="1">
    <location>
        <begin position="7"/>
        <end position="48"/>
    </location>
</feature>
<sequence length="156" mass="16889">MGLAGAEGILLGYENENTAYHILRLADSKVIITNNAAFDNSKFPSLSEVVDSSLLNLDNFTLMVDEASLDETEEDTNVSEMVDEIRINSLFQPSPSIMVDQVHVDGEAPLSSEEVNSPTTLACSKVIGPCHPTLVASDINNVNMLPYPRCQGDSMI</sequence>
<dbReference type="EMBL" id="AVOT02004361">
    <property type="protein sequence ID" value="MBW0476149.1"/>
    <property type="molecule type" value="Genomic_DNA"/>
</dbReference>
<comment type="caution">
    <text evidence="2">The sequence shown here is derived from an EMBL/GenBank/DDBJ whole genome shotgun (WGS) entry which is preliminary data.</text>
</comment>
<gene>
    <name evidence="2" type="ORF">O181_015864</name>
</gene>
<evidence type="ECO:0000259" key="1">
    <source>
        <dbReference type="Pfam" id="PF25597"/>
    </source>
</evidence>
<evidence type="ECO:0000313" key="2">
    <source>
        <dbReference type="EMBL" id="MBW0476149.1"/>
    </source>
</evidence>
<organism evidence="2 3">
    <name type="scientific">Austropuccinia psidii MF-1</name>
    <dbReference type="NCBI Taxonomy" id="1389203"/>
    <lineage>
        <taxon>Eukaryota</taxon>
        <taxon>Fungi</taxon>
        <taxon>Dikarya</taxon>
        <taxon>Basidiomycota</taxon>
        <taxon>Pucciniomycotina</taxon>
        <taxon>Pucciniomycetes</taxon>
        <taxon>Pucciniales</taxon>
        <taxon>Sphaerophragmiaceae</taxon>
        <taxon>Austropuccinia</taxon>
    </lineage>
</organism>
<evidence type="ECO:0000313" key="3">
    <source>
        <dbReference type="Proteomes" id="UP000765509"/>
    </source>
</evidence>
<dbReference type="Proteomes" id="UP000765509">
    <property type="component" value="Unassembled WGS sequence"/>
</dbReference>
<dbReference type="AlphaFoldDB" id="A0A9Q3C2S3"/>
<reference evidence="2" key="1">
    <citation type="submission" date="2021-03" db="EMBL/GenBank/DDBJ databases">
        <title>Draft genome sequence of rust myrtle Austropuccinia psidii MF-1, a brazilian biotype.</title>
        <authorList>
            <person name="Quecine M.C."/>
            <person name="Pachon D.M.R."/>
            <person name="Bonatelli M.L."/>
            <person name="Correr F.H."/>
            <person name="Franceschini L.M."/>
            <person name="Leite T.F."/>
            <person name="Margarido G.R.A."/>
            <person name="Almeida C.A."/>
            <person name="Ferrarezi J.A."/>
            <person name="Labate C.A."/>
        </authorList>
    </citation>
    <scope>NUCLEOTIDE SEQUENCE</scope>
    <source>
        <strain evidence="2">MF-1</strain>
    </source>
</reference>
<accession>A0A9Q3C2S3</accession>
<protein>
    <recommendedName>
        <fullName evidence="1">Retroviral polymerase SH3-like domain-containing protein</fullName>
    </recommendedName>
</protein>
<dbReference type="InterPro" id="IPR057670">
    <property type="entry name" value="SH3_retrovirus"/>
</dbReference>